<dbReference type="GO" id="GO:0030125">
    <property type="term" value="C:clathrin vesicle coat"/>
    <property type="evidence" value="ECO:0007669"/>
    <property type="project" value="TreeGrafter"/>
</dbReference>
<feature type="compositionally biased region" description="Basic and acidic residues" evidence="2">
    <location>
        <begin position="832"/>
        <end position="851"/>
    </location>
</feature>
<dbReference type="PROSITE" id="PS50005">
    <property type="entry name" value="TPR"/>
    <property type="match status" value="1"/>
</dbReference>
<dbReference type="PANTHER" id="PTHR12847:SF9">
    <property type="entry name" value="NECAP-LIKE PROTEIN CG9132"/>
    <property type="match status" value="1"/>
</dbReference>
<dbReference type="Proteomes" id="UP000553632">
    <property type="component" value="Unassembled WGS sequence"/>
</dbReference>
<dbReference type="InterPro" id="IPR011990">
    <property type="entry name" value="TPR-like_helical_dom_sf"/>
</dbReference>
<feature type="compositionally biased region" description="Low complexity" evidence="2">
    <location>
        <begin position="722"/>
        <end position="731"/>
    </location>
</feature>
<keyword evidence="5" id="KW-1185">Reference proteome</keyword>
<organism evidence="4 5">
    <name type="scientific">Perkinsus olseni</name>
    <name type="common">Perkinsus atlanticus</name>
    <dbReference type="NCBI Taxonomy" id="32597"/>
    <lineage>
        <taxon>Eukaryota</taxon>
        <taxon>Sar</taxon>
        <taxon>Alveolata</taxon>
        <taxon>Perkinsozoa</taxon>
        <taxon>Perkinsea</taxon>
        <taxon>Perkinsida</taxon>
        <taxon>Perkinsidae</taxon>
        <taxon>Perkinsus</taxon>
    </lineage>
</organism>
<sequence>MDCAVPPESALFSPDTSKMESVEAEDPRITLLRPFAVAESSFVHLTRQDKHTEAVAVLETVLRREQHTVRRMRPCLLTSLFERLAIGYNTLALHMLQDGHTDEALRVFAKAEAVTDPANHHITRGARLILRAVTYNNLGCFYKTLGKLHTALGYLRKALQIEAREQLSASAAVAAEAYAFNPSTTHTNMCALLSEMGDHQQAVVHAKTALMILKQQRKDRDSCTSKQGLQEVSECGPPPLPVKGPKPLICTAFFNLACEYEHLRKESEAMEAYLRAYEFALDELGLDHSLVLGKALGDGMLNKPSAGGNSSSEASGGLDDDSIEYVLLNKPECYVYNVPPSTRGRGHKAGEWTNCIWRGRLQVAAKGPVLVIKFVDASTGDLFAACPIAPDTPIDRVVERTVDSSRYFVLRLSDGSGHHAYLGVGFEDRNDAFDFNACLYDFDRQRSQLGSSSVPTPGAAGQKDLINPLREKARKGEGKVTVRLKGLSAAHKQDGPQPTGAPSVTTATQPTDSSTAATDGSVGPDAGVFLPPPPMTGRSRHGGGRSRRGKAPSSTASTGPTQVSTVNDLIDFDASVSSGSFEAQQAASSVPGYPGVPIAPAQPYPYGQPVPGYTNFQPQMTPYPYGVGQQQQQPGVPPMVYQGQYPPMQGTAVSGPQSAAPQVAIPPQPYSVPASQPTQLVEQAPGVPPGGVAPVQAPTAQGVPVGEVLGAPDVYVPPPEPATGAAPGKEASQASPDQAVAVHPDAQSDSGGNAEHVPTAASPVVATNEQHGGVEEPAKAPRSDGVEDAQPAQASQDKRDEPEYSCRRSPRMVFKCRMCSEDPCAALFGKRGVNETPKRPDQRTRSERRAVQNFQPRDEQALKALVKSWEQYVHPRAREFFQNHDRLTESLMSIARNIHYTDDPILGGDSCVYWYGDVTKDVPEQAALRLVKPGEDVESVTYVNRLLAFIFATDESFEKLMRLPKEPFKMVCGDQLCVNLKHIGAEPSYR</sequence>
<comment type="caution">
    <text evidence="4">The sequence shown here is derived from an EMBL/GenBank/DDBJ whole genome shotgun (WGS) entry which is preliminary data.</text>
</comment>
<dbReference type="GO" id="GO:0006897">
    <property type="term" value="P:endocytosis"/>
    <property type="evidence" value="ECO:0007669"/>
    <property type="project" value="InterPro"/>
</dbReference>
<dbReference type="SUPFAM" id="SSF50729">
    <property type="entry name" value="PH domain-like"/>
    <property type="match status" value="1"/>
</dbReference>
<feature type="repeat" description="TPR" evidence="1">
    <location>
        <begin position="132"/>
        <end position="165"/>
    </location>
</feature>
<feature type="compositionally biased region" description="Basic and acidic residues" evidence="2">
    <location>
        <begin position="772"/>
        <end position="785"/>
    </location>
</feature>
<dbReference type="PANTHER" id="PTHR12847">
    <property type="entry name" value="ATP-BINDING CASSETTE ABC TRANSPORTER-RELATED"/>
    <property type="match status" value="1"/>
</dbReference>
<dbReference type="Pfam" id="PF13181">
    <property type="entry name" value="TPR_8"/>
    <property type="match status" value="2"/>
</dbReference>
<dbReference type="EMBL" id="JABANO010039016">
    <property type="protein sequence ID" value="KAF4696695.1"/>
    <property type="molecule type" value="Genomic_DNA"/>
</dbReference>
<feature type="region of interest" description="Disordered" evidence="2">
    <location>
        <begin position="711"/>
        <end position="806"/>
    </location>
</feature>
<reference evidence="4 5" key="1">
    <citation type="submission" date="2020-04" db="EMBL/GenBank/DDBJ databases">
        <title>Perkinsus olseni comparative genomics.</title>
        <authorList>
            <person name="Bogema D.R."/>
        </authorList>
    </citation>
    <scope>NUCLEOTIDE SEQUENCE [LARGE SCALE GENOMIC DNA]</scope>
    <source>
        <strain evidence="4 5">ATCC PRA-207</strain>
    </source>
</reference>
<dbReference type="Pfam" id="PF07933">
    <property type="entry name" value="DUF1681"/>
    <property type="match status" value="1"/>
</dbReference>
<evidence type="ECO:0000313" key="4">
    <source>
        <dbReference type="EMBL" id="KAF4696695.1"/>
    </source>
</evidence>
<evidence type="ECO:0000259" key="3">
    <source>
        <dbReference type="Pfam" id="PF07933"/>
    </source>
</evidence>
<dbReference type="SUPFAM" id="SSF48452">
    <property type="entry name" value="TPR-like"/>
    <property type="match status" value="1"/>
</dbReference>
<feature type="region of interest" description="Disordered" evidence="2">
    <location>
        <begin position="831"/>
        <end position="851"/>
    </location>
</feature>
<dbReference type="InterPro" id="IPR012466">
    <property type="entry name" value="NECAP_PHear"/>
</dbReference>
<feature type="domain" description="NECAP PHear" evidence="3">
    <location>
        <begin position="323"/>
        <end position="448"/>
    </location>
</feature>
<gene>
    <name evidence="4" type="ORF">FOZ63_023586</name>
</gene>
<feature type="region of interest" description="Disordered" evidence="2">
    <location>
        <begin position="671"/>
        <end position="695"/>
    </location>
</feature>
<dbReference type="Gene3D" id="1.25.40.10">
    <property type="entry name" value="Tetratricopeptide repeat domain"/>
    <property type="match status" value="1"/>
</dbReference>
<feature type="region of interest" description="Disordered" evidence="2">
    <location>
        <begin position="449"/>
        <end position="563"/>
    </location>
</feature>
<dbReference type="CDD" id="cd13228">
    <property type="entry name" value="PHear_NECAP"/>
    <property type="match status" value="1"/>
</dbReference>
<dbReference type="SMART" id="SM00028">
    <property type="entry name" value="TPR"/>
    <property type="match status" value="3"/>
</dbReference>
<keyword evidence="1" id="KW-0802">TPR repeat</keyword>
<dbReference type="InterPro" id="IPR019734">
    <property type="entry name" value="TPR_rpt"/>
</dbReference>
<feature type="compositionally biased region" description="Polar residues" evidence="2">
    <location>
        <begin position="500"/>
        <end position="518"/>
    </location>
</feature>
<dbReference type="Gene3D" id="2.30.29.30">
    <property type="entry name" value="Pleckstrin-homology domain (PH domain)/Phosphotyrosine-binding domain (PTB)"/>
    <property type="match status" value="1"/>
</dbReference>
<feature type="compositionally biased region" description="Basic and acidic residues" evidence="2">
    <location>
        <begin position="796"/>
        <end position="806"/>
    </location>
</feature>
<evidence type="ECO:0000313" key="5">
    <source>
        <dbReference type="Proteomes" id="UP000553632"/>
    </source>
</evidence>
<dbReference type="InterPro" id="IPR011993">
    <property type="entry name" value="PH-like_dom_sf"/>
</dbReference>
<dbReference type="AlphaFoldDB" id="A0A7J6PKP1"/>
<protein>
    <recommendedName>
        <fullName evidence="3">NECAP PHear domain-containing protein</fullName>
    </recommendedName>
</protein>
<proteinExistence type="predicted"/>
<evidence type="ECO:0000256" key="2">
    <source>
        <dbReference type="SAM" id="MobiDB-lite"/>
    </source>
</evidence>
<accession>A0A7J6PKP1</accession>
<feature type="compositionally biased region" description="Polar residues" evidence="2">
    <location>
        <begin position="552"/>
        <end position="563"/>
    </location>
</feature>
<feature type="compositionally biased region" description="Basic and acidic residues" evidence="2">
    <location>
        <begin position="469"/>
        <end position="480"/>
    </location>
</feature>
<evidence type="ECO:0000256" key="1">
    <source>
        <dbReference type="PROSITE-ProRule" id="PRU00339"/>
    </source>
</evidence>
<feature type="compositionally biased region" description="Basic residues" evidence="2">
    <location>
        <begin position="538"/>
        <end position="550"/>
    </location>
</feature>
<name>A0A7J6PKP1_PEROL</name>